<sequence>MPEPCKKPVLQAYYKERVLRYRRLALLGPNCFMPVFLKTLEMKDALYRKHWLATRQYKPRAYLNDALFNNMSDKDLKAFIRVDHREFNGIIEEFGDHQMLHSWGIKRAATPKMQIGLALRRLATGSSLEALSRQFKLSSKWYCDPYTKHACTAIASKRDKFIVWPDAFECSAIQKAVLGKYGLPGCVGYIDGVSINFYQTPNRGRANNASLWSYKKNYCLNIVVT</sequence>
<comment type="caution">
    <text evidence="1">The sequence shown here is derived from an EMBL/GenBank/DDBJ whole genome shotgun (WGS) entry which is preliminary data.</text>
</comment>
<name>A0A1E3JLT3_9TREE</name>
<dbReference type="AlphaFoldDB" id="A0A1E3JLT3"/>
<dbReference type="OrthoDB" id="2575743at2759"/>
<reference evidence="1 2" key="1">
    <citation type="submission" date="2016-06" db="EMBL/GenBank/DDBJ databases">
        <title>Evolution of pathogenesis and genome organization in the Tremellales.</title>
        <authorList>
            <person name="Cuomo C."/>
            <person name="Litvintseva A."/>
            <person name="Heitman J."/>
            <person name="Chen Y."/>
            <person name="Sun S."/>
            <person name="Springer D."/>
            <person name="Dromer F."/>
            <person name="Young S."/>
            <person name="Zeng Q."/>
            <person name="Chapman S."/>
            <person name="Gujja S."/>
            <person name="Saif S."/>
            <person name="Birren B."/>
        </authorList>
    </citation>
    <scope>NUCLEOTIDE SEQUENCE [LARGE SCALE GENOMIC DNA]</scope>
    <source>
        <strain evidence="1 2">CBS 6273</strain>
    </source>
</reference>
<evidence type="ECO:0000313" key="2">
    <source>
        <dbReference type="Proteomes" id="UP000095149"/>
    </source>
</evidence>
<dbReference type="EMBL" id="MEKH01000010">
    <property type="protein sequence ID" value="ODO01606.1"/>
    <property type="molecule type" value="Genomic_DNA"/>
</dbReference>
<protein>
    <recommendedName>
        <fullName evidence="3">DDE Tnp4 domain-containing protein</fullName>
    </recommendedName>
</protein>
<dbReference type="Proteomes" id="UP000095149">
    <property type="component" value="Unassembled WGS sequence"/>
</dbReference>
<evidence type="ECO:0000313" key="1">
    <source>
        <dbReference type="EMBL" id="ODO01606.1"/>
    </source>
</evidence>
<gene>
    <name evidence="1" type="ORF">I350_06426</name>
</gene>
<accession>A0A1E3JLT3</accession>
<proteinExistence type="predicted"/>
<organism evidence="1 2">
    <name type="scientific">Cryptococcus amylolentus CBS 6273</name>
    <dbReference type="NCBI Taxonomy" id="1296118"/>
    <lineage>
        <taxon>Eukaryota</taxon>
        <taxon>Fungi</taxon>
        <taxon>Dikarya</taxon>
        <taxon>Basidiomycota</taxon>
        <taxon>Agaricomycotina</taxon>
        <taxon>Tremellomycetes</taxon>
        <taxon>Tremellales</taxon>
        <taxon>Cryptococcaceae</taxon>
        <taxon>Cryptococcus</taxon>
    </lineage>
</organism>
<evidence type="ECO:0008006" key="3">
    <source>
        <dbReference type="Google" id="ProtNLM"/>
    </source>
</evidence>